<feature type="compositionally biased region" description="Polar residues" evidence="4">
    <location>
        <begin position="419"/>
        <end position="435"/>
    </location>
</feature>
<accession>R7T6W0</accession>
<dbReference type="Proteomes" id="UP000014760">
    <property type="component" value="Unassembled WGS sequence"/>
</dbReference>
<evidence type="ECO:0000256" key="1">
    <source>
        <dbReference type="ARBA" id="ARBA00022737"/>
    </source>
</evidence>
<evidence type="ECO:0000313" key="5">
    <source>
        <dbReference type="EMBL" id="ELT89334.1"/>
    </source>
</evidence>
<dbReference type="STRING" id="283909.R7T6W0"/>
<feature type="region of interest" description="Disordered" evidence="4">
    <location>
        <begin position="147"/>
        <end position="183"/>
    </location>
</feature>
<dbReference type="Pfam" id="PF00634">
    <property type="entry name" value="BRCA2"/>
    <property type="match status" value="3"/>
</dbReference>
<feature type="region of interest" description="Disordered" evidence="4">
    <location>
        <begin position="416"/>
        <end position="435"/>
    </location>
</feature>
<feature type="compositionally biased region" description="Basic and acidic residues" evidence="4">
    <location>
        <begin position="173"/>
        <end position="183"/>
    </location>
</feature>
<keyword evidence="2" id="KW-0227">DNA damage</keyword>
<dbReference type="PROSITE" id="PS50138">
    <property type="entry name" value="BRCA2_REPEAT"/>
    <property type="match status" value="2"/>
</dbReference>
<feature type="compositionally biased region" description="Polar residues" evidence="4">
    <location>
        <begin position="147"/>
        <end position="172"/>
    </location>
</feature>
<reference evidence="7" key="1">
    <citation type="submission" date="2012-12" db="EMBL/GenBank/DDBJ databases">
        <authorList>
            <person name="Hellsten U."/>
            <person name="Grimwood J."/>
            <person name="Chapman J.A."/>
            <person name="Shapiro H."/>
            <person name="Aerts A."/>
            <person name="Otillar R.P."/>
            <person name="Terry A.Y."/>
            <person name="Boore J.L."/>
            <person name="Simakov O."/>
            <person name="Marletaz F."/>
            <person name="Cho S.-J."/>
            <person name="Edsinger-Gonzales E."/>
            <person name="Havlak P."/>
            <person name="Kuo D.-H."/>
            <person name="Larsson T."/>
            <person name="Lv J."/>
            <person name="Arendt D."/>
            <person name="Savage R."/>
            <person name="Osoegawa K."/>
            <person name="de Jong P."/>
            <person name="Lindberg D.R."/>
            <person name="Seaver E.C."/>
            <person name="Weisblat D.A."/>
            <person name="Putnam N.H."/>
            <person name="Grigoriev I.V."/>
            <person name="Rokhsar D.S."/>
        </authorList>
    </citation>
    <scope>NUCLEOTIDE SEQUENCE</scope>
    <source>
        <strain evidence="7">I ESC-2004</strain>
    </source>
</reference>
<gene>
    <name evidence="5" type="ORF">CAPTEDRAFT_207208</name>
</gene>
<dbReference type="AlphaFoldDB" id="R7T6W0"/>
<dbReference type="OrthoDB" id="21095at2759"/>
<dbReference type="EMBL" id="AMQN01003292">
    <property type="status" value="NOT_ANNOTATED_CDS"/>
    <property type="molecule type" value="Genomic_DNA"/>
</dbReference>
<feature type="region of interest" description="Disordered" evidence="4">
    <location>
        <begin position="50"/>
        <end position="84"/>
    </location>
</feature>
<dbReference type="PANTHER" id="PTHR11289:SF0">
    <property type="entry name" value="BREAST CANCER TYPE 2 SUSCEPTIBILITY PROTEIN"/>
    <property type="match status" value="1"/>
</dbReference>
<protein>
    <submittedName>
        <fullName evidence="5 6">Uncharacterized protein</fullName>
    </submittedName>
</protein>
<keyword evidence="3" id="KW-0234">DNA repair</keyword>
<dbReference type="PANTHER" id="PTHR11289">
    <property type="entry name" value="BREAST CANCER TYPE 2 SUSCEPTIBILITY PROTEIN BRCA2"/>
    <property type="match status" value="1"/>
</dbReference>
<evidence type="ECO:0000313" key="7">
    <source>
        <dbReference type="Proteomes" id="UP000014760"/>
    </source>
</evidence>
<evidence type="ECO:0000313" key="6">
    <source>
        <dbReference type="EnsemblMetazoa" id="CapteP207208"/>
    </source>
</evidence>
<dbReference type="GO" id="GO:0000724">
    <property type="term" value="P:double-strand break repair via homologous recombination"/>
    <property type="evidence" value="ECO:0007669"/>
    <property type="project" value="InterPro"/>
</dbReference>
<keyword evidence="1" id="KW-0677">Repeat</keyword>
<dbReference type="EMBL" id="KB311417">
    <property type="protein sequence ID" value="ELT89334.1"/>
    <property type="molecule type" value="Genomic_DNA"/>
</dbReference>
<feature type="compositionally biased region" description="Acidic residues" evidence="4">
    <location>
        <begin position="69"/>
        <end position="78"/>
    </location>
</feature>
<keyword evidence="7" id="KW-1185">Reference proteome</keyword>
<evidence type="ECO:0000256" key="4">
    <source>
        <dbReference type="SAM" id="MobiDB-lite"/>
    </source>
</evidence>
<evidence type="ECO:0000256" key="3">
    <source>
        <dbReference type="ARBA" id="ARBA00023204"/>
    </source>
</evidence>
<dbReference type="InterPro" id="IPR002093">
    <property type="entry name" value="BRCA2_repeat"/>
</dbReference>
<sequence>MGEHRGRNSGILWRNSDADASLSDEAFADLGDSNPSWLSSLLFEHGIEPLEIDQERKRNSPSNGHSAFEEESDMDALEESLVSGQPVIERSVNVTPSQNVHSPLSVSLKQEFLPPRPIPFPWKTPQTGHKNNSLVARLGLNISESGTSWTDSLATPNNDVSKSSLSRQTSNKSTEDTLETTKKTDLEECENLLQDLPENAFSQEYLIPESDAHKSIAKQGAEESSAKLKEVYANPHDYAELDCDAVGFLNSSWEADIPQNWNTQWEQEVIEGDCGSPLTADCPNHDQKINTETENYSIIHEGNEKILYDELQEKDLPHKEKGFGGFQTASGKNVTVSEEALVKARQSMDDLPHEVTGFGGFQTASGKDVTVSDEALVKARQSMDDLLHEEKGFGGFQTASGNSVTVSEEAPVIPKQRTEGLNNPSSSFPRSQTENSSPLMITNVCLDEDYPSDRCGSFAPLQCTLNVTGSPSEAAATESIDLDAFFEADFSQMEQHNTPHFKISQQVVKDRLKAQVRQTQRISAKRKRQDIQPRPGSLWRQRRSRKRISLKEEFCGERPRRQSRNQVLFLNF</sequence>
<dbReference type="InterPro" id="IPR015525">
    <property type="entry name" value="BRCA2"/>
</dbReference>
<organism evidence="5">
    <name type="scientific">Capitella teleta</name>
    <name type="common">Polychaete worm</name>
    <dbReference type="NCBI Taxonomy" id="283909"/>
    <lineage>
        <taxon>Eukaryota</taxon>
        <taxon>Metazoa</taxon>
        <taxon>Spiralia</taxon>
        <taxon>Lophotrochozoa</taxon>
        <taxon>Annelida</taxon>
        <taxon>Polychaeta</taxon>
        <taxon>Sedentaria</taxon>
        <taxon>Scolecida</taxon>
        <taxon>Capitellidae</taxon>
        <taxon>Capitella</taxon>
    </lineage>
</organism>
<dbReference type="EnsemblMetazoa" id="CapteT207208">
    <property type="protein sequence ID" value="CapteP207208"/>
    <property type="gene ID" value="CapteG207208"/>
</dbReference>
<feature type="region of interest" description="Disordered" evidence="4">
    <location>
        <begin position="519"/>
        <end position="542"/>
    </location>
</feature>
<reference evidence="5 7" key="2">
    <citation type="journal article" date="2013" name="Nature">
        <title>Insights into bilaterian evolution from three spiralian genomes.</title>
        <authorList>
            <person name="Simakov O."/>
            <person name="Marletaz F."/>
            <person name="Cho S.J."/>
            <person name="Edsinger-Gonzales E."/>
            <person name="Havlak P."/>
            <person name="Hellsten U."/>
            <person name="Kuo D.H."/>
            <person name="Larsson T."/>
            <person name="Lv J."/>
            <person name="Arendt D."/>
            <person name="Savage R."/>
            <person name="Osoegawa K."/>
            <person name="de Jong P."/>
            <person name="Grimwood J."/>
            <person name="Chapman J.A."/>
            <person name="Shapiro H."/>
            <person name="Aerts A."/>
            <person name="Otillar R.P."/>
            <person name="Terry A.Y."/>
            <person name="Boore J.L."/>
            <person name="Grigoriev I.V."/>
            <person name="Lindberg D.R."/>
            <person name="Seaver E.C."/>
            <person name="Weisblat D.A."/>
            <person name="Putnam N.H."/>
            <person name="Rokhsar D.S."/>
        </authorList>
    </citation>
    <scope>NUCLEOTIDE SEQUENCE</scope>
    <source>
        <strain evidence="5 7">I ESC-2004</strain>
    </source>
</reference>
<dbReference type="GO" id="GO:0006355">
    <property type="term" value="P:regulation of DNA-templated transcription"/>
    <property type="evidence" value="ECO:0007669"/>
    <property type="project" value="TreeGrafter"/>
</dbReference>
<proteinExistence type="predicted"/>
<dbReference type="EMBL" id="AMQN01003291">
    <property type="status" value="NOT_ANNOTATED_CDS"/>
    <property type="molecule type" value="Genomic_DNA"/>
</dbReference>
<evidence type="ECO:0000256" key="2">
    <source>
        <dbReference type="ARBA" id="ARBA00022763"/>
    </source>
</evidence>
<reference evidence="6" key="3">
    <citation type="submission" date="2015-06" db="UniProtKB">
        <authorList>
            <consortium name="EnsemblMetazoa"/>
        </authorList>
    </citation>
    <scope>IDENTIFICATION</scope>
</reference>
<dbReference type="HOGENOM" id="CLU_476712_0_0_1"/>
<name>R7T6W0_CAPTE</name>